<protein>
    <submittedName>
        <fullName evidence="1">Uncharacterized protein</fullName>
    </submittedName>
</protein>
<accession>K2GV70</accession>
<dbReference type="EMBL" id="AMFJ01000525">
    <property type="protein sequence ID" value="EKE27185.1"/>
    <property type="molecule type" value="Genomic_DNA"/>
</dbReference>
<dbReference type="AlphaFoldDB" id="K2GV70"/>
<reference evidence="1" key="1">
    <citation type="journal article" date="2012" name="Science">
        <title>Fermentation, hydrogen, and sulfur metabolism in multiple uncultivated bacterial phyla.</title>
        <authorList>
            <person name="Wrighton K.C."/>
            <person name="Thomas B.C."/>
            <person name="Sharon I."/>
            <person name="Miller C.S."/>
            <person name="Castelle C.J."/>
            <person name="VerBerkmoes N.C."/>
            <person name="Wilkins M.J."/>
            <person name="Hettich R.L."/>
            <person name="Lipton M.S."/>
            <person name="Williams K.H."/>
            <person name="Long P.E."/>
            <person name="Banfield J.F."/>
        </authorList>
    </citation>
    <scope>NUCLEOTIDE SEQUENCE [LARGE SCALE GENOMIC DNA]</scope>
</reference>
<name>K2GV70_9BACT</name>
<gene>
    <name evidence="1" type="ORF">ACD_4C00009G0004</name>
</gene>
<sequence>MKIIFRYLLPFLTFPKNRAGTLINYLNKISLALNLGKGSGVRVIVIY</sequence>
<proteinExistence type="predicted"/>
<evidence type="ECO:0000313" key="1">
    <source>
        <dbReference type="EMBL" id="EKE27185.1"/>
    </source>
</evidence>
<comment type="caution">
    <text evidence="1">The sequence shown here is derived from an EMBL/GenBank/DDBJ whole genome shotgun (WGS) entry which is preliminary data.</text>
</comment>
<organism evidence="1">
    <name type="scientific">uncultured bacterium</name>
    <name type="common">gcode 4</name>
    <dbReference type="NCBI Taxonomy" id="1234023"/>
    <lineage>
        <taxon>Bacteria</taxon>
        <taxon>environmental samples</taxon>
    </lineage>
</organism>